<dbReference type="AlphaFoldDB" id="A0A5C7Y7K6"/>
<accession>A0A5C7Y7K6</accession>
<evidence type="ECO:0000313" key="3">
    <source>
        <dbReference type="Proteomes" id="UP000321797"/>
    </source>
</evidence>
<keyword evidence="1" id="KW-0472">Membrane</keyword>
<feature type="transmembrane region" description="Helical" evidence="1">
    <location>
        <begin position="31"/>
        <end position="51"/>
    </location>
</feature>
<organism evidence="2 3">
    <name type="scientific">Mycolicibacter arupensis</name>
    <dbReference type="NCBI Taxonomy" id="342002"/>
    <lineage>
        <taxon>Bacteria</taxon>
        <taxon>Bacillati</taxon>
        <taxon>Actinomycetota</taxon>
        <taxon>Actinomycetes</taxon>
        <taxon>Mycobacteriales</taxon>
        <taxon>Mycobacteriaceae</taxon>
        <taxon>Mycolicibacter</taxon>
    </lineage>
</organism>
<reference evidence="2 3" key="1">
    <citation type="submission" date="2018-09" db="EMBL/GenBank/DDBJ databases">
        <title>Metagenome Assembled Genomes from an Advanced Water Purification Facility.</title>
        <authorList>
            <person name="Stamps B.W."/>
            <person name="Spear J.R."/>
        </authorList>
    </citation>
    <scope>NUCLEOTIDE SEQUENCE [LARGE SCALE GENOMIC DNA]</scope>
    <source>
        <strain evidence="2">Bin_29_2</strain>
    </source>
</reference>
<protein>
    <recommendedName>
        <fullName evidence="4">UsfY protein</fullName>
    </recommendedName>
</protein>
<evidence type="ECO:0000313" key="2">
    <source>
        <dbReference type="EMBL" id="TXI57214.1"/>
    </source>
</evidence>
<proteinExistence type="predicted"/>
<keyword evidence="1" id="KW-0812">Transmembrane</keyword>
<evidence type="ECO:0008006" key="4">
    <source>
        <dbReference type="Google" id="ProtNLM"/>
    </source>
</evidence>
<keyword evidence="1" id="KW-1133">Transmembrane helix</keyword>
<dbReference type="RefSeq" id="WP_157861718.1">
    <property type="nucleotide sequence ID" value="NZ_JACKUJ010000043.1"/>
</dbReference>
<feature type="transmembrane region" description="Helical" evidence="1">
    <location>
        <begin position="57"/>
        <end position="76"/>
    </location>
</feature>
<dbReference type="OrthoDB" id="4764720at2"/>
<dbReference type="Proteomes" id="UP000321797">
    <property type="component" value="Unassembled WGS sequence"/>
</dbReference>
<name>A0A5C7Y7K6_9MYCO</name>
<gene>
    <name evidence="2" type="ORF">E6Q54_08660</name>
</gene>
<evidence type="ECO:0000256" key="1">
    <source>
        <dbReference type="SAM" id="Phobius"/>
    </source>
</evidence>
<sequence length="91" mass="9804">MSDTDEGVDRRRTTHPRAGLVFKDRRELPGLAMLVLAALALVGFMSAAALHDASWTLGFGIAVLALAIGGVAWLFVGRSRTVREGRRRGQS</sequence>
<dbReference type="EMBL" id="SSGD01000039">
    <property type="protein sequence ID" value="TXI57214.1"/>
    <property type="molecule type" value="Genomic_DNA"/>
</dbReference>
<comment type="caution">
    <text evidence="2">The sequence shown here is derived from an EMBL/GenBank/DDBJ whole genome shotgun (WGS) entry which is preliminary data.</text>
</comment>